<dbReference type="Proteomes" id="UP001417504">
    <property type="component" value="Unassembled WGS sequence"/>
</dbReference>
<accession>A0AAP0IIC8</accession>
<keyword evidence="1" id="KW-0732">Signal</keyword>
<protein>
    <submittedName>
        <fullName evidence="2">Uncharacterized protein</fullName>
    </submittedName>
</protein>
<dbReference type="EMBL" id="JBBNAE010000006">
    <property type="protein sequence ID" value="KAK9116074.1"/>
    <property type="molecule type" value="Genomic_DNA"/>
</dbReference>
<proteinExistence type="predicted"/>
<feature type="chain" id="PRO_5042870243" evidence="1">
    <location>
        <begin position="17"/>
        <end position="136"/>
    </location>
</feature>
<dbReference type="AlphaFoldDB" id="A0AAP0IIC8"/>
<organism evidence="2 3">
    <name type="scientific">Stephania japonica</name>
    <dbReference type="NCBI Taxonomy" id="461633"/>
    <lineage>
        <taxon>Eukaryota</taxon>
        <taxon>Viridiplantae</taxon>
        <taxon>Streptophyta</taxon>
        <taxon>Embryophyta</taxon>
        <taxon>Tracheophyta</taxon>
        <taxon>Spermatophyta</taxon>
        <taxon>Magnoliopsida</taxon>
        <taxon>Ranunculales</taxon>
        <taxon>Menispermaceae</taxon>
        <taxon>Menispermoideae</taxon>
        <taxon>Cissampelideae</taxon>
        <taxon>Stephania</taxon>
    </lineage>
</organism>
<evidence type="ECO:0000256" key="1">
    <source>
        <dbReference type="SAM" id="SignalP"/>
    </source>
</evidence>
<comment type="caution">
    <text evidence="2">The sequence shown here is derived from an EMBL/GenBank/DDBJ whole genome shotgun (WGS) entry which is preliminary data.</text>
</comment>
<feature type="signal peptide" evidence="1">
    <location>
        <begin position="1"/>
        <end position="16"/>
    </location>
</feature>
<evidence type="ECO:0000313" key="2">
    <source>
        <dbReference type="EMBL" id="KAK9116074.1"/>
    </source>
</evidence>
<name>A0AAP0IIC8_9MAGN</name>
<sequence>MLLLVLIIISFNEALMIKSSCSIFKYLSLKLGFCGFRVIFLSSVYLARQLRGNCCCSHCLWMRCFKMMDLSLSLHKRLVFYFFLTFLFKVLAFHHTSGGMHALESLMDNLNLKDLKKEESVLGRERVWQTVFENHW</sequence>
<evidence type="ECO:0000313" key="3">
    <source>
        <dbReference type="Proteomes" id="UP001417504"/>
    </source>
</evidence>
<gene>
    <name evidence="2" type="ORF">Sjap_015021</name>
</gene>
<reference evidence="2 3" key="1">
    <citation type="submission" date="2024-01" db="EMBL/GenBank/DDBJ databases">
        <title>Genome assemblies of Stephania.</title>
        <authorList>
            <person name="Yang L."/>
        </authorList>
    </citation>
    <scope>NUCLEOTIDE SEQUENCE [LARGE SCALE GENOMIC DNA]</scope>
    <source>
        <strain evidence="2">QJT</strain>
        <tissue evidence="2">Leaf</tissue>
    </source>
</reference>
<keyword evidence="3" id="KW-1185">Reference proteome</keyword>